<protein>
    <submittedName>
        <fullName evidence="1">Uncharacterized protein</fullName>
    </submittedName>
</protein>
<dbReference type="EMBL" id="WMIE01000004">
    <property type="protein sequence ID" value="MTH78105.1"/>
    <property type="molecule type" value="Genomic_DNA"/>
</dbReference>
<evidence type="ECO:0000313" key="1">
    <source>
        <dbReference type="EMBL" id="MTH78105.1"/>
    </source>
</evidence>
<gene>
    <name evidence="1" type="ORF">GL286_10225</name>
</gene>
<comment type="caution">
    <text evidence="1">The sequence shown here is derived from an EMBL/GenBank/DDBJ whole genome shotgun (WGS) entry which is preliminary data.</text>
</comment>
<keyword evidence="2" id="KW-1185">Reference proteome</keyword>
<dbReference type="Proteomes" id="UP000478183">
    <property type="component" value="Unassembled WGS sequence"/>
</dbReference>
<sequence length="168" mass="18313">MTDVTVPAPQQQGTYFPDMVILYGVKLNTNTSYGAFDAGDNGKSVLRMQLFHSNKEESEGNYSIVLGYGYAFEGNCYRMDANRFFIVKDTKAEAAVGCGFDLAGSSGSTTSKFSMWRIRSSEKLLEIGVNAGDFKSLVLDGNVPGKRSPASYAITASLAHRDGRFSRE</sequence>
<reference evidence="1 2" key="1">
    <citation type="submission" date="2019-11" db="EMBL/GenBank/DDBJ databases">
        <authorList>
            <person name="Dong K."/>
        </authorList>
    </citation>
    <scope>NUCLEOTIDE SEQUENCE [LARGE SCALE GENOMIC DNA]</scope>
    <source>
        <strain evidence="1 2">NBRC 111993</strain>
    </source>
</reference>
<evidence type="ECO:0000313" key="2">
    <source>
        <dbReference type="Proteomes" id="UP000478183"/>
    </source>
</evidence>
<dbReference type="OrthoDB" id="8017333at2"/>
<name>A0A6L6JAA9_9RHOB</name>
<proteinExistence type="predicted"/>
<dbReference type="RefSeq" id="WP_155095448.1">
    <property type="nucleotide sequence ID" value="NZ_WMIE01000004.1"/>
</dbReference>
<organism evidence="1 2">
    <name type="scientific">Paracoccus aestuariivivens</name>
    <dbReference type="NCBI Taxonomy" id="1820333"/>
    <lineage>
        <taxon>Bacteria</taxon>
        <taxon>Pseudomonadati</taxon>
        <taxon>Pseudomonadota</taxon>
        <taxon>Alphaproteobacteria</taxon>
        <taxon>Rhodobacterales</taxon>
        <taxon>Paracoccaceae</taxon>
        <taxon>Paracoccus</taxon>
    </lineage>
</organism>
<accession>A0A6L6JAA9</accession>
<dbReference type="AlphaFoldDB" id="A0A6L6JAA9"/>